<proteinExistence type="predicted"/>
<feature type="region of interest" description="Disordered" evidence="1">
    <location>
        <begin position="126"/>
        <end position="171"/>
    </location>
</feature>
<feature type="non-terminal residue" evidence="2">
    <location>
        <position position="1"/>
    </location>
</feature>
<evidence type="ECO:0000256" key="1">
    <source>
        <dbReference type="SAM" id="MobiDB-lite"/>
    </source>
</evidence>
<dbReference type="Proteomes" id="UP000257109">
    <property type="component" value="Unassembled WGS sequence"/>
</dbReference>
<protein>
    <submittedName>
        <fullName evidence="2">Uncharacterized protein</fullName>
    </submittedName>
</protein>
<comment type="caution">
    <text evidence="2">The sequence shown here is derived from an EMBL/GenBank/DDBJ whole genome shotgun (WGS) entry which is preliminary data.</text>
</comment>
<accession>A0A371HNT4</accession>
<gene>
    <name evidence="2" type="ORF">CR513_11817</name>
</gene>
<evidence type="ECO:0000313" key="2">
    <source>
        <dbReference type="EMBL" id="RDY04466.1"/>
    </source>
</evidence>
<sequence>MMAHCKRGRKTSTKLLLELPFSFEPPTFCLEENINLEKVLLNQFREGASRRDHVPKFSVTERLQNWLLEKRERRKDETKDDILIQDFYYRHLPSQMKLRSQLEVVNFLLHGDFLPKGGSSKKAKLVEATSVDNQDSSSTSRESSIRTEMSSQLPKTKIANKMKSGDEKGTKREMKSVNKMMNGDEKKSNELNNKMKILEEKIMSPDDEMGLNKMVDNKIENELMIEELLNQPGELLFLSNEKK</sequence>
<keyword evidence="3" id="KW-1185">Reference proteome</keyword>
<dbReference type="EMBL" id="QJKJ01002076">
    <property type="protein sequence ID" value="RDY04466.1"/>
    <property type="molecule type" value="Genomic_DNA"/>
</dbReference>
<name>A0A371HNT4_MUCPR</name>
<dbReference type="OrthoDB" id="1436407at2759"/>
<evidence type="ECO:0000313" key="3">
    <source>
        <dbReference type="Proteomes" id="UP000257109"/>
    </source>
</evidence>
<dbReference type="AlphaFoldDB" id="A0A371HNT4"/>
<reference evidence="2" key="1">
    <citation type="submission" date="2018-05" db="EMBL/GenBank/DDBJ databases">
        <title>Draft genome of Mucuna pruriens seed.</title>
        <authorList>
            <person name="Nnadi N.E."/>
            <person name="Vos R."/>
            <person name="Hasami M.H."/>
            <person name="Devisetty U.K."/>
            <person name="Aguiy J.C."/>
        </authorList>
    </citation>
    <scope>NUCLEOTIDE SEQUENCE [LARGE SCALE GENOMIC DNA]</scope>
    <source>
        <strain evidence="2">JCA_2017</strain>
    </source>
</reference>
<feature type="compositionally biased region" description="Low complexity" evidence="1">
    <location>
        <begin position="136"/>
        <end position="151"/>
    </location>
</feature>
<organism evidence="2 3">
    <name type="scientific">Mucuna pruriens</name>
    <name type="common">Velvet bean</name>
    <name type="synonym">Dolichos pruriens</name>
    <dbReference type="NCBI Taxonomy" id="157652"/>
    <lineage>
        <taxon>Eukaryota</taxon>
        <taxon>Viridiplantae</taxon>
        <taxon>Streptophyta</taxon>
        <taxon>Embryophyta</taxon>
        <taxon>Tracheophyta</taxon>
        <taxon>Spermatophyta</taxon>
        <taxon>Magnoliopsida</taxon>
        <taxon>eudicotyledons</taxon>
        <taxon>Gunneridae</taxon>
        <taxon>Pentapetalae</taxon>
        <taxon>rosids</taxon>
        <taxon>fabids</taxon>
        <taxon>Fabales</taxon>
        <taxon>Fabaceae</taxon>
        <taxon>Papilionoideae</taxon>
        <taxon>50 kb inversion clade</taxon>
        <taxon>NPAAA clade</taxon>
        <taxon>indigoferoid/millettioid clade</taxon>
        <taxon>Phaseoleae</taxon>
        <taxon>Mucuna</taxon>
    </lineage>
</organism>